<evidence type="ECO:0000313" key="2">
    <source>
        <dbReference type="Proteomes" id="UP000613974"/>
    </source>
</evidence>
<evidence type="ECO:0000313" key="1">
    <source>
        <dbReference type="EMBL" id="GHI69089.1"/>
    </source>
</evidence>
<comment type="caution">
    <text evidence="1">The sequence shown here is derived from an EMBL/GenBank/DDBJ whole genome shotgun (WGS) entry which is preliminary data.</text>
</comment>
<accession>A0ABQ3SLS3</accession>
<dbReference type="EMBL" id="BNEC01000005">
    <property type="protein sequence ID" value="GHI69089.1"/>
    <property type="molecule type" value="Genomic_DNA"/>
</dbReference>
<reference evidence="2" key="1">
    <citation type="submission" date="2023-07" db="EMBL/GenBank/DDBJ databases">
        <title>Whole genome shotgun sequence of Streptomyces nojiriensis NBRC 13794.</title>
        <authorList>
            <person name="Komaki H."/>
            <person name="Tamura T."/>
        </authorList>
    </citation>
    <scope>NUCLEOTIDE SEQUENCE [LARGE SCALE GENOMIC DNA]</scope>
    <source>
        <strain evidence="2">NBRC 13794</strain>
    </source>
</reference>
<dbReference type="Proteomes" id="UP000613974">
    <property type="component" value="Unassembled WGS sequence"/>
</dbReference>
<proteinExistence type="predicted"/>
<keyword evidence="2" id="KW-1185">Reference proteome</keyword>
<dbReference type="RefSeq" id="WP_189743326.1">
    <property type="nucleotide sequence ID" value="NZ_BMRL01000013.1"/>
</dbReference>
<sequence length="297" mass="31256">MPIKQGPAALLDDATPWNGLYEQAAEKQNDLVSEVRTAVEYGMHDPVDSVEMACTAAETAGATVQALSSPWSLYTPQDAATVASALFVQLRYSADALAELQRAVGRVVERGEAELVAPAGAGESTNLSDALESLRALSDTIYGLVARHASTTVRALHAAPGSAPVPADAHQTVAAVAALLAERREGTVTLNTGHEDGDYDPHDDDGFGCGCDVTILVDGEEYNFHRGDSEWSLTRASDGLETSSGSTVYDSWETMSTTLKTAHPQQLAGDILKVLAADQSARQGSVGSLRVVTTDRN</sequence>
<dbReference type="GeneID" id="95587388"/>
<organism evidence="1 2">
    <name type="scientific">Streptomyces nojiriensis</name>
    <dbReference type="NCBI Taxonomy" id="66374"/>
    <lineage>
        <taxon>Bacteria</taxon>
        <taxon>Bacillati</taxon>
        <taxon>Actinomycetota</taxon>
        <taxon>Actinomycetes</taxon>
        <taxon>Kitasatosporales</taxon>
        <taxon>Streptomycetaceae</taxon>
        <taxon>Streptomyces</taxon>
    </lineage>
</organism>
<gene>
    <name evidence="1" type="ORF">Snoj_30070</name>
</gene>
<name>A0ABQ3SLS3_9ACTN</name>
<protein>
    <submittedName>
        <fullName evidence="1">Uncharacterized protein</fullName>
    </submittedName>
</protein>